<dbReference type="SUPFAM" id="SSF53448">
    <property type="entry name" value="Nucleotide-diphospho-sugar transferases"/>
    <property type="match status" value="1"/>
</dbReference>
<dbReference type="PANTHER" id="PTHR12369">
    <property type="entry name" value="CHONDROITIN SYNTHASE"/>
    <property type="match status" value="1"/>
</dbReference>
<evidence type="ECO:0000256" key="8">
    <source>
        <dbReference type="ARBA" id="ARBA00023136"/>
    </source>
</evidence>
<keyword evidence="5 9" id="KW-0735">Signal-anchor</keyword>
<dbReference type="InterPro" id="IPR011658">
    <property type="entry name" value="PA14_dom"/>
</dbReference>
<dbReference type="Gene3D" id="3.90.550.10">
    <property type="entry name" value="Spore Coat Polysaccharide Biosynthesis Protein SpsA, Chain A"/>
    <property type="match status" value="1"/>
</dbReference>
<sequence>MNFESERISARTFVNWSFALGVVTTSVPLLLYLLIFDPAQSSLVSSELSPIELTIAGRPFKGGLRTQIDETDRQEEVPEDVTESPKRLGGLNVHLWSGLCGWKVDVLKNWPTFPFFPDKRSFIWDFHKTEDSEKKNYGERTFGFIHPGKTGKYKFAITSDDTSELWLSVSENPLESKMIARVHAPENEPAWTTELDYMKYPEQISEEISLQGGKKYYIEAISKQESRSAHLTVLWTNSVENSTFEIISSEFLSSFSNDRYVPPFAGKHKIDISPENKKSIRELTHAPFISTEEYINKLESCPYNPSYLVKTQQAEHYGATVTSERVSLVYPPDESFMFSNFKWSQANAIIDKNRVDFVVDKLLNVLQTDNGERGYYLKSIYKIVMKPDVEKGDRFLVDLILGMQGRTESFRLTEHVYQEKGSYELCLPEGLDWNSMATVYFIIPVKNDGKWVHHFIDQITTASELTDDTNFHVIIVDFESSDIDLAEVFDTPLLKDRHTIISLPGRFYKTLALNKAVASIPNEDDIIFVFELHIDVPADLLDSIRKNTVAGRISYFPMVGRLVCGSDVNVHRGFWEWRGYGIFSIYKSDWRRIGGMDVEKFEHSWGGEDWEFLDRALAAEMEAERIKYPGLYHHYHDRDAWRKKPQHSFEDDR</sequence>
<accession>A0AAD9QVM1</accession>
<dbReference type="SUPFAM" id="SSF56988">
    <property type="entry name" value="Anthrax protective antigen"/>
    <property type="match status" value="1"/>
</dbReference>
<evidence type="ECO:0000256" key="5">
    <source>
        <dbReference type="ARBA" id="ARBA00022968"/>
    </source>
</evidence>
<keyword evidence="7 9" id="KW-0333">Golgi apparatus</keyword>
<evidence type="ECO:0000256" key="1">
    <source>
        <dbReference type="ARBA" id="ARBA00004447"/>
    </source>
</evidence>
<evidence type="ECO:0000256" key="3">
    <source>
        <dbReference type="ARBA" id="ARBA00022679"/>
    </source>
</evidence>
<dbReference type="Pfam" id="PF07691">
    <property type="entry name" value="PA14"/>
    <property type="match status" value="1"/>
</dbReference>
<dbReference type="GO" id="GO:0032580">
    <property type="term" value="C:Golgi cisterna membrane"/>
    <property type="evidence" value="ECO:0007669"/>
    <property type="project" value="UniProtKB-SubCell"/>
</dbReference>
<evidence type="ECO:0000313" key="12">
    <source>
        <dbReference type="Proteomes" id="UP001249851"/>
    </source>
</evidence>
<keyword evidence="4 9" id="KW-0812">Transmembrane</keyword>
<evidence type="ECO:0000313" key="11">
    <source>
        <dbReference type="EMBL" id="KAK2568212.1"/>
    </source>
</evidence>
<comment type="caution">
    <text evidence="11">The sequence shown here is derived from an EMBL/GenBank/DDBJ whole genome shotgun (WGS) entry which is preliminary data.</text>
</comment>
<keyword evidence="12" id="KW-1185">Reference proteome</keyword>
<organism evidence="11 12">
    <name type="scientific">Acropora cervicornis</name>
    <name type="common">Staghorn coral</name>
    <dbReference type="NCBI Taxonomy" id="6130"/>
    <lineage>
        <taxon>Eukaryota</taxon>
        <taxon>Metazoa</taxon>
        <taxon>Cnidaria</taxon>
        <taxon>Anthozoa</taxon>
        <taxon>Hexacorallia</taxon>
        <taxon>Scleractinia</taxon>
        <taxon>Astrocoeniina</taxon>
        <taxon>Acroporidae</taxon>
        <taxon>Acropora</taxon>
    </lineage>
</organism>
<evidence type="ECO:0000256" key="9">
    <source>
        <dbReference type="RuleBase" id="RU364016"/>
    </source>
</evidence>
<dbReference type="Pfam" id="PF05679">
    <property type="entry name" value="CHGN"/>
    <property type="match status" value="1"/>
</dbReference>
<dbReference type="EMBL" id="JARQWQ010000012">
    <property type="protein sequence ID" value="KAK2568212.1"/>
    <property type="molecule type" value="Genomic_DNA"/>
</dbReference>
<evidence type="ECO:0000259" key="10">
    <source>
        <dbReference type="PROSITE" id="PS51820"/>
    </source>
</evidence>
<evidence type="ECO:0000256" key="6">
    <source>
        <dbReference type="ARBA" id="ARBA00022989"/>
    </source>
</evidence>
<gene>
    <name evidence="11" type="ORF">P5673_007207</name>
</gene>
<protein>
    <recommendedName>
        <fullName evidence="9">Hexosyltransferase</fullName>
        <ecNumber evidence="9">2.4.1.-</ecNumber>
    </recommendedName>
</protein>
<proteinExistence type="inferred from homology"/>
<dbReference type="Gene3D" id="3.90.182.10">
    <property type="entry name" value="Toxin - Anthrax Protective Antigen,domain 1"/>
    <property type="match status" value="1"/>
</dbReference>
<feature type="transmembrane region" description="Helical" evidence="9">
    <location>
        <begin position="12"/>
        <end position="35"/>
    </location>
</feature>
<keyword evidence="3 9" id="KW-0808">Transferase</keyword>
<dbReference type="InterPro" id="IPR051227">
    <property type="entry name" value="CS_glycosyltransferase"/>
</dbReference>
<evidence type="ECO:0000256" key="2">
    <source>
        <dbReference type="ARBA" id="ARBA00009239"/>
    </source>
</evidence>
<dbReference type="EC" id="2.4.1.-" evidence="9"/>
<keyword evidence="8 9" id="KW-0472">Membrane</keyword>
<dbReference type="CDD" id="cd00761">
    <property type="entry name" value="Glyco_tranf_GTA_type"/>
    <property type="match status" value="1"/>
</dbReference>
<comment type="similarity">
    <text evidence="2 9">Belongs to the chondroitin N-acetylgalactosaminyltransferase family.</text>
</comment>
<dbReference type="InterPro" id="IPR029044">
    <property type="entry name" value="Nucleotide-diphossugar_trans"/>
</dbReference>
<evidence type="ECO:0000256" key="4">
    <source>
        <dbReference type="ARBA" id="ARBA00022692"/>
    </source>
</evidence>
<dbReference type="PANTHER" id="PTHR12369:SF5">
    <property type="entry name" value="HEXOSYLTRANSFERASE"/>
    <property type="match status" value="1"/>
</dbReference>
<dbReference type="Proteomes" id="UP001249851">
    <property type="component" value="Unassembled WGS sequence"/>
</dbReference>
<dbReference type="GO" id="GO:0008376">
    <property type="term" value="F:acetylgalactosaminyltransferase activity"/>
    <property type="evidence" value="ECO:0007669"/>
    <property type="project" value="InterPro"/>
</dbReference>
<dbReference type="AlphaFoldDB" id="A0AAD9QVM1"/>
<reference evidence="11" key="1">
    <citation type="journal article" date="2023" name="G3 (Bethesda)">
        <title>Whole genome assembly and annotation of the endangered Caribbean coral Acropora cervicornis.</title>
        <authorList>
            <person name="Selwyn J.D."/>
            <person name="Vollmer S.V."/>
        </authorList>
    </citation>
    <scope>NUCLEOTIDE SEQUENCE</scope>
    <source>
        <strain evidence="11">K2</strain>
    </source>
</reference>
<dbReference type="PROSITE" id="PS51820">
    <property type="entry name" value="PA14"/>
    <property type="match status" value="1"/>
</dbReference>
<dbReference type="InterPro" id="IPR037524">
    <property type="entry name" value="PA14/GLEYA"/>
</dbReference>
<evidence type="ECO:0000256" key="7">
    <source>
        <dbReference type="ARBA" id="ARBA00023034"/>
    </source>
</evidence>
<name>A0AAD9QVM1_ACRCE</name>
<dbReference type="InterPro" id="IPR008428">
    <property type="entry name" value="Chond_GalNAc"/>
</dbReference>
<feature type="domain" description="PA14" evidence="10">
    <location>
        <begin position="97"/>
        <end position="251"/>
    </location>
</feature>
<keyword evidence="6 9" id="KW-1133">Transmembrane helix</keyword>
<comment type="subcellular location">
    <subcellularLocation>
        <location evidence="1 9">Golgi apparatus</location>
        <location evidence="1 9">Golgi stack membrane</location>
        <topology evidence="1 9">Single-pass type II membrane protein</topology>
    </subcellularLocation>
</comment>
<reference evidence="11" key="2">
    <citation type="journal article" date="2023" name="Science">
        <title>Genomic signatures of disease resistance in endangered staghorn corals.</title>
        <authorList>
            <person name="Vollmer S.V."/>
            <person name="Selwyn J.D."/>
            <person name="Despard B.A."/>
            <person name="Roesel C.L."/>
        </authorList>
    </citation>
    <scope>NUCLEOTIDE SEQUENCE</scope>
    <source>
        <strain evidence="11">K2</strain>
    </source>
</reference>